<evidence type="ECO:0008006" key="4">
    <source>
        <dbReference type="Google" id="ProtNLM"/>
    </source>
</evidence>
<reference evidence="3" key="1">
    <citation type="journal article" date="2019" name="Int. J. Syst. Evol. Microbiol.">
        <title>The Global Catalogue of Microorganisms (GCM) 10K type strain sequencing project: providing services to taxonomists for standard genome sequencing and annotation.</title>
        <authorList>
            <consortium name="The Broad Institute Genomics Platform"/>
            <consortium name="The Broad Institute Genome Sequencing Center for Infectious Disease"/>
            <person name="Wu L."/>
            <person name="Ma J."/>
        </authorList>
    </citation>
    <scope>NUCLEOTIDE SEQUENCE [LARGE SCALE GENOMIC DNA]</scope>
    <source>
        <strain evidence="3">JCM 18127</strain>
    </source>
</reference>
<evidence type="ECO:0000313" key="2">
    <source>
        <dbReference type="EMBL" id="GAA4693284.1"/>
    </source>
</evidence>
<dbReference type="EMBL" id="BAABIM010000004">
    <property type="protein sequence ID" value="GAA4693284.1"/>
    <property type="molecule type" value="Genomic_DNA"/>
</dbReference>
<comment type="caution">
    <text evidence="2">The sequence shown here is derived from an EMBL/GenBank/DDBJ whole genome shotgun (WGS) entry which is preliminary data.</text>
</comment>
<protein>
    <recommendedName>
        <fullName evidence="4">SCP domain-containing protein</fullName>
    </recommendedName>
</protein>
<sequence length="171" mass="18190">MRPSLAPLAATSALIAALICGVSNTSAAADESSSASAVSSVSSVSRDVSPTTYASQFNRAVNRARAQADRRRLGVDTCMTRLAAASAHRMAAAGDVNDTVSVSEVDRRCDLHAVTQQSAVGGSDGTRTLQHVYLRYARDLVLDRRWRIQASAARQAADGTWYVMAIFAERT</sequence>
<keyword evidence="1" id="KW-0732">Signal</keyword>
<evidence type="ECO:0000256" key="1">
    <source>
        <dbReference type="SAM" id="SignalP"/>
    </source>
</evidence>
<proteinExistence type="predicted"/>
<evidence type="ECO:0000313" key="3">
    <source>
        <dbReference type="Proteomes" id="UP001500621"/>
    </source>
</evidence>
<name>A0ABP8WRI6_9ACTN</name>
<feature type="signal peptide" evidence="1">
    <location>
        <begin position="1"/>
        <end position="28"/>
    </location>
</feature>
<feature type="chain" id="PRO_5045671462" description="SCP domain-containing protein" evidence="1">
    <location>
        <begin position="29"/>
        <end position="171"/>
    </location>
</feature>
<organism evidence="2 3">
    <name type="scientific">Nocardioides nanhaiensis</name>
    <dbReference type="NCBI Taxonomy" id="1476871"/>
    <lineage>
        <taxon>Bacteria</taxon>
        <taxon>Bacillati</taxon>
        <taxon>Actinomycetota</taxon>
        <taxon>Actinomycetes</taxon>
        <taxon>Propionibacteriales</taxon>
        <taxon>Nocardioidaceae</taxon>
        <taxon>Nocardioides</taxon>
    </lineage>
</organism>
<gene>
    <name evidence="2" type="ORF">GCM10023226_33940</name>
</gene>
<accession>A0ABP8WRI6</accession>
<keyword evidence="3" id="KW-1185">Reference proteome</keyword>
<dbReference type="Proteomes" id="UP001500621">
    <property type="component" value="Unassembled WGS sequence"/>
</dbReference>